<dbReference type="EMBL" id="JAWSTH010000024">
    <property type="protein sequence ID" value="MDW5594900.1"/>
    <property type="molecule type" value="Genomic_DNA"/>
</dbReference>
<dbReference type="Gene3D" id="1.20.120.160">
    <property type="entry name" value="HPT domain"/>
    <property type="match status" value="1"/>
</dbReference>
<protein>
    <submittedName>
        <fullName evidence="3">Hpt domain-containing protein</fullName>
    </submittedName>
</protein>
<accession>A0ABU4HNT2</accession>
<dbReference type="RefSeq" id="WP_318597233.1">
    <property type="nucleotide sequence ID" value="NZ_JAWSTH010000024.1"/>
</dbReference>
<evidence type="ECO:0000313" key="4">
    <source>
        <dbReference type="Proteomes" id="UP001284601"/>
    </source>
</evidence>
<comment type="caution">
    <text evidence="3">The sequence shown here is derived from an EMBL/GenBank/DDBJ whole genome shotgun (WGS) entry which is preliminary data.</text>
</comment>
<gene>
    <name evidence="3" type="ORF">R7226_11155</name>
</gene>
<reference evidence="4" key="1">
    <citation type="submission" date="2023-07" db="EMBL/GenBank/DDBJ databases">
        <title>Conexibacter stalactiti sp. nov., isolated from stalactites in a lava cave and emended description of the genus Conexibacter.</title>
        <authorList>
            <person name="Lee S.D."/>
        </authorList>
    </citation>
    <scope>NUCLEOTIDE SEQUENCE [LARGE SCALE GENOMIC DNA]</scope>
    <source>
        <strain evidence="4">KCTC 39840</strain>
    </source>
</reference>
<dbReference type="Proteomes" id="UP001284601">
    <property type="component" value="Unassembled WGS sequence"/>
</dbReference>
<proteinExistence type="predicted"/>
<organism evidence="3 4">
    <name type="scientific">Conexibacter stalactiti</name>
    <dbReference type="NCBI Taxonomy" id="1940611"/>
    <lineage>
        <taxon>Bacteria</taxon>
        <taxon>Bacillati</taxon>
        <taxon>Actinomycetota</taxon>
        <taxon>Thermoleophilia</taxon>
        <taxon>Solirubrobacterales</taxon>
        <taxon>Conexibacteraceae</taxon>
        <taxon>Conexibacter</taxon>
    </lineage>
</organism>
<dbReference type="InterPro" id="IPR036641">
    <property type="entry name" value="HPT_dom_sf"/>
</dbReference>
<evidence type="ECO:0000259" key="2">
    <source>
        <dbReference type="PROSITE" id="PS50894"/>
    </source>
</evidence>
<evidence type="ECO:0000313" key="3">
    <source>
        <dbReference type="EMBL" id="MDW5594900.1"/>
    </source>
</evidence>
<keyword evidence="1" id="KW-0597">Phosphoprotein</keyword>
<sequence length="125" mass="13015">MHTEPLDSEVVGALSSELGEPAVFARLVRLYLDRLGERLEAVVNAEDATALAAAAHSLKSASGTFGAQIVADIATELEAIGERGEDAPAPLLDGLLDAAEDARRALEQVVAEVEEGVEINPPDEG</sequence>
<feature type="domain" description="HPt" evidence="2">
    <location>
        <begin position="16"/>
        <end position="113"/>
    </location>
</feature>
<name>A0ABU4HNT2_9ACTN</name>
<dbReference type="PROSITE" id="PS50894">
    <property type="entry name" value="HPT"/>
    <property type="match status" value="1"/>
</dbReference>
<feature type="modified residue" description="Phosphohistidine" evidence="1">
    <location>
        <position position="56"/>
    </location>
</feature>
<dbReference type="Pfam" id="PF01627">
    <property type="entry name" value="Hpt"/>
    <property type="match status" value="1"/>
</dbReference>
<keyword evidence="4" id="KW-1185">Reference proteome</keyword>
<dbReference type="InterPro" id="IPR008207">
    <property type="entry name" value="Sig_transdc_His_kin_Hpt_dom"/>
</dbReference>
<dbReference type="SUPFAM" id="SSF47226">
    <property type="entry name" value="Histidine-containing phosphotransfer domain, HPT domain"/>
    <property type="match status" value="1"/>
</dbReference>
<evidence type="ECO:0000256" key="1">
    <source>
        <dbReference type="PROSITE-ProRule" id="PRU00110"/>
    </source>
</evidence>